<dbReference type="Proteomes" id="UP000002754">
    <property type="component" value="Unassembled WGS sequence"/>
</dbReference>
<comment type="caution">
    <text evidence="4">The sequence shown here is derived from an EMBL/GenBank/DDBJ whole genome shotgun (WGS) entry which is preliminary data.</text>
</comment>
<evidence type="ECO:0000259" key="3">
    <source>
        <dbReference type="SMART" id="SM00382"/>
    </source>
</evidence>
<proteinExistence type="predicted"/>
<keyword evidence="6" id="KW-1185">Reference proteome</keyword>
<dbReference type="OrthoDB" id="9768243at2"/>
<dbReference type="InterPro" id="IPR003593">
    <property type="entry name" value="AAA+_ATPase"/>
</dbReference>
<evidence type="ECO:0000313" key="5">
    <source>
        <dbReference type="EMBL" id="THG88408.1"/>
    </source>
</evidence>
<evidence type="ECO:0000313" key="4">
    <source>
        <dbReference type="EMBL" id="KGA97910.1"/>
    </source>
</evidence>
<dbReference type="Gene3D" id="3.40.50.300">
    <property type="entry name" value="P-loop containing nucleotide triphosphate hydrolases"/>
    <property type="match status" value="1"/>
</dbReference>
<evidence type="ECO:0000313" key="7">
    <source>
        <dbReference type="Proteomes" id="UP000297014"/>
    </source>
</evidence>
<dbReference type="Proteomes" id="UP000297014">
    <property type="component" value="Unassembled WGS sequence"/>
</dbReference>
<sequence>MKPEIMAVLPESIRTLIKSMPSSLIDKVEEIRVRVGRPLEVIAEGRPFYPENDNHMYRIRPEDGQFILNQLSHYSFYAFEEELKRGYITIRGGHRVGLSGKVILEKGQVKTLKEISSYNIRVARQTIGVADKLISQIFEKEWLNTLIIGPPQTGKTTLLRDIARLISEGDRKKGIQPLKVGIVDERSEIAASVKGVPQHRLGDRVDVLDGCPKVEGMMMLIRTMSPDVIIVDEIGREEDRIAIEEAMYAGVKVITTAHGHSVHDLKRRPALKGLIELGVFERFIELTKSTKPGVIRRVERFQWQEGRGIR</sequence>
<keyword evidence="2" id="KW-0067">ATP-binding</keyword>
<dbReference type="EMBL" id="JALP01000389">
    <property type="protein sequence ID" value="THG88408.1"/>
    <property type="molecule type" value="Genomic_DNA"/>
</dbReference>
<dbReference type="RefSeq" id="WP_003321387.1">
    <property type="nucleotide sequence ID" value="NZ_ALPT02000019.1"/>
</dbReference>
<evidence type="ECO:0000256" key="2">
    <source>
        <dbReference type="ARBA" id="ARBA00022840"/>
    </source>
</evidence>
<keyword evidence="1" id="KW-0547">Nucleotide-binding</keyword>
<dbReference type="eggNOG" id="COG3854">
    <property type="taxonomic scope" value="Bacteria"/>
</dbReference>
<name>A0A094XGL1_ALKAL</name>
<dbReference type="AlphaFoldDB" id="A0A094XGL1"/>
<evidence type="ECO:0000313" key="6">
    <source>
        <dbReference type="Proteomes" id="UP000002754"/>
    </source>
</evidence>
<dbReference type="InterPro" id="IPR045735">
    <property type="entry name" value="Spore_III_AA_AAA+_ATPase"/>
</dbReference>
<accession>A0A094XGL1</accession>
<feature type="domain" description="AAA+ ATPase" evidence="3">
    <location>
        <begin position="141"/>
        <end position="290"/>
    </location>
</feature>
<organism evidence="4 6">
    <name type="scientific">Alkalihalobacillus alcalophilus ATCC 27647 = CGMCC 1.3604</name>
    <dbReference type="NCBI Taxonomy" id="1218173"/>
    <lineage>
        <taxon>Bacteria</taxon>
        <taxon>Bacillati</taxon>
        <taxon>Bacillota</taxon>
        <taxon>Bacilli</taxon>
        <taxon>Bacillales</taxon>
        <taxon>Bacillaceae</taxon>
        <taxon>Alkalihalobacillus</taxon>
    </lineage>
</organism>
<dbReference type="NCBIfam" id="TIGR02858">
    <property type="entry name" value="spore_III_AA"/>
    <property type="match status" value="1"/>
</dbReference>
<dbReference type="InterPro" id="IPR027417">
    <property type="entry name" value="P-loop_NTPase"/>
</dbReference>
<dbReference type="PANTHER" id="PTHR20953:SF3">
    <property type="entry name" value="P-LOOP CONTAINING NUCLEOSIDE TRIPHOSPHATE HYDROLASES SUPERFAMILY PROTEIN"/>
    <property type="match status" value="1"/>
</dbReference>
<evidence type="ECO:0000256" key="1">
    <source>
        <dbReference type="ARBA" id="ARBA00022741"/>
    </source>
</evidence>
<reference evidence="4 6" key="1">
    <citation type="journal article" date="2014" name="Genome Announc.">
        <title>Draft Genome Sequence of Bacillus alcalophilus AV1934, a Classic Alkaliphile Isolated from Human Feces in 1934.</title>
        <authorList>
            <person name="Attie O."/>
            <person name="Jayaprakash A."/>
            <person name="Shah H."/>
            <person name="Paulsen I.T."/>
            <person name="Morino M."/>
            <person name="Takahashi Y."/>
            <person name="Narumi I."/>
            <person name="Sachidanandam R."/>
            <person name="Satoh K."/>
            <person name="Ito M."/>
            <person name="Krulwich T.A."/>
        </authorList>
    </citation>
    <scope>NUCLEOTIDE SEQUENCE [LARGE SCALE GENOMIC DNA]</scope>
    <source>
        <strain evidence="4 6">AV1934</strain>
    </source>
</reference>
<dbReference type="InterPro" id="IPR014217">
    <property type="entry name" value="Spore_III_AA"/>
</dbReference>
<gene>
    <name evidence="5" type="ORF">AJ85_03570</name>
    <name evidence="4" type="ORF">BALCAV_0207725</name>
</gene>
<dbReference type="Pfam" id="PF19568">
    <property type="entry name" value="Spore_III_AA"/>
    <property type="match status" value="1"/>
</dbReference>
<reference evidence="5 7" key="2">
    <citation type="submission" date="2014-01" db="EMBL/GenBank/DDBJ databases">
        <title>Draft genome sequencing of Bacillus alcalophilus CGMCC 1.3604.</title>
        <authorList>
            <person name="Yang J."/>
            <person name="Diao L."/>
            <person name="Yang S."/>
        </authorList>
    </citation>
    <scope>NUCLEOTIDE SEQUENCE [LARGE SCALE GENOMIC DNA]</scope>
    <source>
        <strain evidence="5 7">CGMCC 1.3604</strain>
    </source>
</reference>
<dbReference type="PANTHER" id="PTHR20953">
    <property type="entry name" value="KINASE-RELATED"/>
    <property type="match status" value="1"/>
</dbReference>
<protein>
    <submittedName>
        <fullName evidence="4">Stage III sporulation protein AA</fullName>
    </submittedName>
</protein>
<dbReference type="SMART" id="SM00382">
    <property type="entry name" value="AAA"/>
    <property type="match status" value="1"/>
</dbReference>
<dbReference type="CDD" id="cd00009">
    <property type="entry name" value="AAA"/>
    <property type="match status" value="1"/>
</dbReference>
<dbReference type="EMBL" id="ALPT02000019">
    <property type="protein sequence ID" value="KGA97910.1"/>
    <property type="molecule type" value="Genomic_DNA"/>
</dbReference>
<dbReference type="SUPFAM" id="SSF52540">
    <property type="entry name" value="P-loop containing nucleoside triphosphate hydrolases"/>
    <property type="match status" value="1"/>
</dbReference>
<dbReference type="GO" id="GO:0005524">
    <property type="term" value="F:ATP binding"/>
    <property type="evidence" value="ECO:0007669"/>
    <property type="project" value="UniProtKB-KW"/>
</dbReference>
<dbReference type="STRING" id="1218173.BALCAV_0207725"/>